<dbReference type="OrthoDB" id="286092at2"/>
<protein>
    <recommendedName>
        <fullName evidence="1">PIN domain-containing protein</fullName>
    </recommendedName>
</protein>
<dbReference type="InterPro" id="IPR029060">
    <property type="entry name" value="PIN-like_dom_sf"/>
</dbReference>
<dbReference type="RefSeq" id="WP_068952786.1">
    <property type="nucleotide sequence ID" value="NZ_LGLV01000005.1"/>
</dbReference>
<name>A0A1C7P418_9HYPH</name>
<dbReference type="AlphaFoldDB" id="A0A1C7P418"/>
<organism evidence="2 3">
    <name type="scientific">Pararhizobium polonicum</name>
    <dbReference type="NCBI Taxonomy" id="1612624"/>
    <lineage>
        <taxon>Bacteria</taxon>
        <taxon>Pseudomonadati</taxon>
        <taxon>Pseudomonadota</taxon>
        <taxon>Alphaproteobacteria</taxon>
        <taxon>Hyphomicrobiales</taxon>
        <taxon>Rhizobiaceae</taxon>
        <taxon>Rhizobium/Agrobacterium group</taxon>
        <taxon>Pararhizobium</taxon>
    </lineage>
</organism>
<dbReference type="EMBL" id="LGLV01000005">
    <property type="protein sequence ID" value="OBZ95969.1"/>
    <property type="molecule type" value="Genomic_DNA"/>
</dbReference>
<evidence type="ECO:0000313" key="2">
    <source>
        <dbReference type="EMBL" id="OBZ95969.1"/>
    </source>
</evidence>
<gene>
    <name evidence="2" type="ORF">ADU59_06140</name>
</gene>
<sequence length="127" mass="12774">MSGAIFDASALLAMAFAEPGAAQAAAHLSGGRVSAVNYSEAGAKLIDKGIDAGEAFALLGALGLEIVAFDAAAAATAAGLRAKSREFGLSFADRACLALAVADRAPAITADRVWSRLDLPCVVIVIR</sequence>
<dbReference type="STRING" id="1612624.ADU59_06140"/>
<dbReference type="SUPFAM" id="SSF88723">
    <property type="entry name" value="PIN domain-like"/>
    <property type="match status" value="1"/>
</dbReference>
<reference evidence="2 3" key="1">
    <citation type="journal article" date="2016" name="Syst. Appl. Microbiol.">
        <title>Pararhizobium polonicum sp. nov. isolated from tumors on stone fruit rootstocks.</title>
        <authorList>
            <person name="Pulawska J."/>
            <person name="Kuzmanovic N."/>
            <person name="Willems A."/>
            <person name="Pothier J.F."/>
        </authorList>
    </citation>
    <scope>NUCLEOTIDE SEQUENCE [LARGE SCALE GENOMIC DNA]</scope>
    <source>
        <strain evidence="2 3">F5.1</strain>
    </source>
</reference>
<proteinExistence type="predicted"/>
<dbReference type="Gene3D" id="3.40.50.1010">
    <property type="entry name" value="5'-nuclease"/>
    <property type="match status" value="1"/>
</dbReference>
<dbReference type="Proteomes" id="UP000093111">
    <property type="component" value="Unassembled WGS sequence"/>
</dbReference>
<comment type="caution">
    <text evidence="2">The sequence shown here is derived from an EMBL/GenBank/DDBJ whole genome shotgun (WGS) entry which is preliminary data.</text>
</comment>
<dbReference type="InterPro" id="IPR002716">
    <property type="entry name" value="PIN_dom"/>
</dbReference>
<evidence type="ECO:0000259" key="1">
    <source>
        <dbReference type="Pfam" id="PF01850"/>
    </source>
</evidence>
<dbReference type="CDD" id="cd18682">
    <property type="entry name" value="PIN_VapC-like"/>
    <property type="match status" value="1"/>
</dbReference>
<feature type="domain" description="PIN" evidence="1">
    <location>
        <begin position="5"/>
        <end position="118"/>
    </location>
</feature>
<dbReference type="Pfam" id="PF01850">
    <property type="entry name" value="PIN"/>
    <property type="match status" value="1"/>
</dbReference>
<keyword evidence="3" id="KW-1185">Reference proteome</keyword>
<accession>A0A1C7P418</accession>
<evidence type="ECO:0000313" key="3">
    <source>
        <dbReference type="Proteomes" id="UP000093111"/>
    </source>
</evidence>